<comment type="subcellular location">
    <subcellularLocation>
        <location evidence="1">Membrane</location>
        <topology evidence="1">Multi-pass membrane protein</topology>
    </subcellularLocation>
</comment>
<dbReference type="AlphaFoldDB" id="A0A417Z5A5"/>
<dbReference type="GO" id="GO:0016780">
    <property type="term" value="F:phosphotransferase activity, for other substituted phosphate groups"/>
    <property type="evidence" value="ECO:0007669"/>
    <property type="project" value="TreeGrafter"/>
</dbReference>
<keyword evidence="5 7" id="KW-1133">Transmembrane helix</keyword>
<proteinExistence type="inferred from homology"/>
<dbReference type="Proteomes" id="UP000285376">
    <property type="component" value="Unassembled WGS sequence"/>
</dbReference>
<dbReference type="EMBL" id="QWLM01000007">
    <property type="protein sequence ID" value="RHW45900.1"/>
    <property type="molecule type" value="Genomic_DNA"/>
</dbReference>
<evidence type="ECO:0000313" key="10">
    <source>
        <dbReference type="Proteomes" id="UP000285376"/>
    </source>
</evidence>
<evidence type="ECO:0000256" key="4">
    <source>
        <dbReference type="ARBA" id="ARBA00022692"/>
    </source>
</evidence>
<feature type="domain" description="Bacterial sugar transferase" evidence="8">
    <location>
        <begin position="322"/>
        <end position="509"/>
    </location>
</feature>
<dbReference type="Pfam" id="PF02397">
    <property type="entry name" value="Bac_transf"/>
    <property type="match status" value="1"/>
</dbReference>
<dbReference type="InterPro" id="IPR017475">
    <property type="entry name" value="EPS_sugar_tfrase"/>
</dbReference>
<feature type="transmembrane region" description="Helical" evidence="7">
    <location>
        <begin position="152"/>
        <end position="171"/>
    </location>
</feature>
<sequence>MLVSRKMRITCPVGCSVVQVSRGAHSLVTGASARTGPLGRLRGDWRRNLLIVLACLDLGVVTFSLVIAFLARFATAEQSFAEVREAGLLYVISMAVLIVGWLVALVVNQTYHIESLAIGSDEYRGVVRATFATFGAFAIIMTLMRWQVARGFLAVALPLGLFLLLVERLLVRRWLLRQRQHSMLVDGAIVIGSPQEVRYAAEAIARNPAAGLVVRAVATDAEAPTFELANGVVVPEAGPIADVVDAVHRYRATTIIVAGHNRVNRKQLRQLGWQLEDTPIKLALASRMTDVAGPRIHWRPVEGLPLMNVAMPRYSGVKYTLKRLFDFVVAGGMVLMLAPVLLAVALWVKLDSTGPVFFRQTRVGVNGTLFKMTKFRSMVVDAEARLAELERQNEGSGLLFKMKDDPRITRAGGFIRRYSLDELPQLFDVLRGSMSLVGPRPPLPHEVEAYDNHVHRRLNVKPGITGPWQVGGRSNLSWEESVRKDLYYVENWSLSGDVVIMFKTVRAVLARDGAF</sequence>
<organism evidence="9 10">
    <name type="scientific">Dermacoccus abyssi</name>
    <dbReference type="NCBI Taxonomy" id="322596"/>
    <lineage>
        <taxon>Bacteria</taxon>
        <taxon>Bacillati</taxon>
        <taxon>Actinomycetota</taxon>
        <taxon>Actinomycetes</taxon>
        <taxon>Micrococcales</taxon>
        <taxon>Dermacoccaceae</taxon>
        <taxon>Dermacoccus</taxon>
    </lineage>
</organism>
<evidence type="ECO:0000256" key="7">
    <source>
        <dbReference type="SAM" id="Phobius"/>
    </source>
</evidence>
<gene>
    <name evidence="9" type="ORF">D1832_07840</name>
</gene>
<comment type="similarity">
    <text evidence="2">Belongs to the bacterial sugar transferase family.</text>
</comment>
<feature type="transmembrane region" description="Helical" evidence="7">
    <location>
        <begin position="126"/>
        <end position="146"/>
    </location>
</feature>
<protein>
    <submittedName>
        <fullName evidence="9">Sugar transferase</fullName>
    </submittedName>
</protein>
<evidence type="ECO:0000313" key="9">
    <source>
        <dbReference type="EMBL" id="RHW45900.1"/>
    </source>
</evidence>
<evidence type="ECO:0000259" key="8">
    <source>
        <dbReference type="Pfam" id="PF02397"/>
    </source>
</evidence>
<feature type="transmembrane region" description="Helical" evidence="7">
    <location>
        <begin position="49"/>
        <end position="74"/>
    </location>
</feature>
<reference evidence="9 10" key="1">
    <citation type="submission" date="2018-08" db="EMBL/GenBank/DDBJ databases">
        <title>Whole genome sequence analysis of Dermacoccus abyssi bacteria isolated from Deep Mariana trench Micromonospora spp reveals genes involved in the environmental adaptation and production of secondary metabolites.</title>
        <authorList>
            <person name="Abdel-Mageed W.M."/>
            <person name="Lehri B."/>
            <person name="Nouioui I."/>
            <person name="Goodfellow I."/>
            <person name="Jaspars M."/>
            <person name="Karlyshev A."/>
        </authorList>
    </citation>
    <scope>NUCLEOTIDE SEQUENCE [LARGE SCALE GENOMIC DNA]</scope>
    <source>
        <strain evidence="9 10">MT1.1</strain>
    </source>
</reference>
<keyword evidence="6 7" id="KW-0472">Membrane</keyword>
<dbReference type="GO" id="GO:0016020">
    <property type="term" value="C:membrane"/>
    <property type="evidence" value="ECO:0007669"/>
    <property type="project" value="UniProtKB-SubCell"/>
</dbReference>
<dbReference type="PANTHER" id="PTHR30576:SF10">
    <property type="entry name" value="SLL5057 PROTEIN"/>
    <property type="match status" value="1"/>
</dbReference>
<accession>A0A417Z5A5</accession>
<keyword evidence="3 9" id="KW-0808">Transferase</keyword>
<dbReference type="NCBIfam" id="TIGR03025">
    <property type="entry name" value="EPS_sugtrans"/>
    <property type="match status" value="1"/>
</dbReference>
<evidence type="ECO:0000256" key="5">
    <source>
        <dbReference type="ARBA" id="ARBA00022989"/>
    </source>
</evidence>
<evidence type="ECO:0000256" key="6">
    <source>
        <dbReference type="ARBA" id="ARBA00023136"/>
    </source>
</evidence>
<dbReference type="PANTHER" id="PTHR30576">
    <property type="entry name" value="COLANIC BIOSYNTHESIS UDP-GLUCOSE LIPID CARRIER TRANSFERASE"/>
    <property type="match status" value="1"/>
</dbReference>
<evidence type="ECO:0000256" key="1">
    <source>
        <dbReference type="ARBA" id="ARBA00004141"/>
    </source>
</evidence>
<evidence type="ECO:0000256" key="3">
    <source>
        <dbReference type="ARBA" id="ARBA00022679"/>
    </source>
</evidence>
<name>A0A417Z5A5_9MICO</name>
<keyword evidence="4 7" id="KW-0812">Transmembrane</keyword>
<dbReference type="InterPro" id="IPR003362">
    <property type="entry name" value="Bact_transf"/>
</dbReference>
<comment type="caution">
    <text evidence="9">The sequence shown here is derived from an EMBL/GenBank/DDBJ whole genome shotgun (WGS) entry which is preliminary data.</text>
</comment>
<dbReference type="Pfam" id="PF13727">
    <property type="entry name" value="CoA_binding_3"/>
    <property type="match status" value="1"/>
</dbReference>
<feature type="transmembrane region" description="Helical" evidence="7">
    <location>
        <begin position="86"/>
        <end position="106"/>
    </location>
</feature>
<feature type="transmembrane region" description="Helical" evidence="7">
    <location>
        <begin position="324"/>
        <end position="348"/>
    </location>
</feature>
<evidence type="ECO:0000256" key="2">
    <source>
        <dbReference type="ARBA" id="ARBA00006464"/>
    </source>
</evidence>